<evidence type="ECO:0000313" key="8">
    <source>
        <dbReference type="Proteomes" id="UP000252355"/>
    </source>
</evidence>
<name>A0A367ZU61_9BACT</name>
<evidence type="ECO:0000256" key="3">
    <source>
        <dbReference type="ARBA" id="ARBA00022989"/>
    </source>
</evidence>
<feature type="compositionally biased region" description="Polar residues" evidence="5">
    <location>
        <begin position="331"/>
        <end position="340"/>
    </location>
</feature>
<protein>
    <submittedName>
        <fullName evidence="7">Bile acid sodium symporter</fullName>
    </submittedName>
</protein>
<feature type="transmembrane region" description="Helical" evidence="6">
    <location>
        <begin position="100"/>
        <end position="122"/>
    </location>
</feature>
<accession>A0A367ZU61</accession>
<feature type="region of interest" description="Disordered" evidence="5">
    <location>
        <begin position="315"/>
        <end position="340"/>
    </location>
</feature>
<keyword evidence="4 6" id="KW-0472">Membrane</keyword>
<evidence type="ECO:0000256" key="4">
    <source>
        <dbReference type="ARBA" id="ARBA00023136"/>
    </source>
</evidence>
<feature type="transmembrane region" description="Helical" evidence="6">
    <location>
        <begin position="228"/>
        <end position="250"/>
    </location>
</feature>
<evidence type="ECO:0000256" key="1">
    <source>
        <dbReference type="ARBA" id="ARBA00004141"/>
    </source>
</evidence>
<dbReference type="PANTHER" id="PTHR10361">
    <property type="entry name" value="SODIUM-BILE ACID COTRANSPORTER"/>
    <property type="match status" value="1"/>
</dbReference>
<evidence type="ECO:0000256" key="6">
    <source>
        <dbReference type="SAM" id="Phobius"/>
    </source>
</evidence>
<keyword evidence="3 6" id="KW-1133">Transmembrane helix</keyword>
<dbReference type="Pfam" id="PF01758">
    <property type="entry name" value="SBF"/>
    <property type="match status" value="1"/>
</dbReference>
<feature type="transmembrane region" description="Helical" evidence="6">
    <location>
        <begin position="70"/>
        <end position="88"/>
    </location>
</feature>
<dbReference type="GO" id="GO:0016020">
    <property type="term" value="C:membrane"/>
    <property type="evidence" value="ECO:0007669"/>
    <property type="project" value="UniProtKB-SubCell"/>
</dbReference>
<dbReference type="Proteomes" id="UP000252355">
    <property type="component" value="Unassembled WGS sequence"/>
</dbReference>
<keyword evidence="2 6" id="KW-0812">Transmembrane</keyword>
<evidence type="ECO:0000256" key="5">
    <source>
        <dbReference type="SAM" id="MobiDB-lite"/>
    </source>
</evidence>
<feature type="transmembrane region" description="Helical" evidence="6">
    <location>
        <begin position="194"/>
        <end position="216"/>
    </location>
</feature>
<dbReference type="Gene3D" id="1.20.1530.20">
    <property type="match status" value="1"/>
</dbReference>
<proteinExistence type="predicted"/>
<evidence type="ECO:0000256" key="2">
    <source>
        <dbReference type="ARBA" id="ARBA00022692"/>
    </source>
</evidence>
<feature type="transmembrane region" description="Helical" evidence="6">
    <location>
        <begin position="161"/>
        <end position="182"/>
    </location>
</feature>
<sequence>MRTLGSSINRFFEAHLFACLLAGSTVGWLLDNLLAQGRFLVPGMFAFMTFVASLRCSWSDVRRVLAHPGPLLVTLLLLHLAVPLLVKLAARFVPPASPEILAGFILVGAVPIGVTSAIWTGLAGGDVPLALTAATLDTMLSPLVTPAVISLFLGLEVQIDLWGLQLALLQMLVIPAAIGLTVRDMSGGAAHERAAPFLGPPAHAMLVAVIAINVATVRGALEARSVDLGWWVLGAFLLVAADYLLGLAVPRGLGYPPPVATALAYSVGIRNLSAGLVIAMAHFPPATGIPVVLSMLFQQPLAALLRHWLQPRTARPTETPDFPLSPPTPDQAATNEARTP</sequence>
<comment type="caution">
    <text evidence="7">The sequence shown here is derived from an EMBL/GenBank/DDBJ whole genome shotgun (WGS) entry which is preliminary data.</text>
</comment>
<dbReference type="AlphaFoldDB" id="A0A367ZU61"/>
<feature type="transmembrane region" description="Helical" evidence="6">
    <location>
        <begin position="12"/>
        <end position="30"/>
    </location>
</feature>
<dbReference type="EMBL" id="QOQW01000004">
    <property type="protein sequence ID" value="RCK80871.1"/>
    <property type="molecule type" value="Genomic_DNA"/>
</dbReference>
<evidence type="ECO:0000313" key="7">
    <source>
        <dbReference type="EMBL" id="RCK80871.1"/>
    </source>
</evidence>
<organism evidence="7 8">
    <name type="scientific">Candidatus Ozemobacter sibiricus</name>
    <dbReference type="NCBI Taxonomy" id="2268124"/>
    <lineage>
        <taxon>Bacteria</taxon>
        <taxon>Candidatus Ozemobacteria</taxon>
        <taxon>Candidatus Ozemobacterales</taxon>
        <taxon>Candidatus Ozemobacteraceae</taxon>
        <taxon>Candidatus Ozemobacter</taxon>
    </lineage>
</organism>
<dbReference type="PANTHER" id="PTHR10361:SF28">
    <property type="entry name" value="P3 PROTEIN-RELATED"/>
    <property type="match status" value="1"/>
</dbReference>
<reference evidence="7 8" key="1">
    <citation type="submission" date="2018-05" db="EMBL/GenBank/DDBJ databases">
        <title>A metagenomic window into the 2 km-deep terrestrial subsurface aquifer revealed taxonomically and functionally diverse microbial community comprising novel uncultured bacterial lineages.</title>
        <authorList>
            <person name="Kadnikov V.V."/>
            <person name="Mardanov A.V."/>
            <person name="Beletsky A.V."/>
            <person name="Banks D."/>
            <person name="Pimenov N.V."/>
            <person name="Frank Y.A."/>
            <person name="Karnachuk O.V."/>
            <person name="Ravin N.V."/>
        </authorList>
    </citation>
    <scope>NUCLEOTIDE SEQUENCE [LARGE SCALE GENOMIC DNA]</scope>
    <source>
        <strain evidence="7">BY5</strain>
    </source>
</reference>
<dbReference type="InterPro" id="IPR038770">
    <property type="entry name" value="Na+/solute_symporter_sf"/>
</dbReference>
<dbReference type="InterPro" id="IPR002657">
    <property type="entry name" value="BilAc:Na_symport/Acr3"/>
</dbReference>
<gene>
    <name evidence="7" type="ORF">OZSIB_2759</name>
</gene>
<feature type="transmembrane region" description="Helical" evidence="6">
    <location>
        <begin position="36"/>
        <end position="58"/>
    </location>
</feature>
<dbReference type="InterPro" id="IPR004710">
    <property type="entry name" value="Bilac:Na_transpt"/>
</dbReference>
<feature type="transmembrane region" description="Helical" evidence="6">
    <location>
        <begin position="129"/>
        <end position="155"/>
    </location>
</feature>
<comment type="subcellular location">
    <subcellularLocation>
        <location evidence="1">Membrane</location>
        <topology evidence="1">Multi-pass membrane protein</topology>
    </subcellularLocation>
</comment>